<dbReference type="NCBIfam" id="TIGR00762">
    <property type="entry name" value="DegV"/>
    <property type="match status" value="1"/>
</dbReference>
<dbReference type="OrthoDB" id="9780660at2"/>
<dbReference type="PANTHER" id="PTHR33434">
    <property type="entry name" value="DEGV DOMAIN-CONTAINING PROTEIN DR_1986-RELATED"/>
    <property type="match status" value="1"/>
</dbReference>
<keyword evidence="4" id="KW-1185">Reference proteome</keyword>
<comment type="function">
    <text evidence="1">May bind long-chain fatty acids, such as palmitate, and may play a role in lipid transport or fatty acid metabolism.</text>
</comment>
<dbReference type="PANTHER" id="PTHR33434:SF3">
    <property type="entry name" value="DEGV DOMAIN-CONTAINING PROTEIN YITS"/>
    <property type="match status" value="1"/>
</dbReference>
<dbReference type="PATRIC" id="fig|36849.3.peg.471"/>
<dbReference type="EMBL" id="LKET01000016">
    <property type="protein sequence ID" value="KPU45964.1"/>
    <property type="molecule type" value="Genomic_DNA"/>
</dbReference>
<gene>
    <name evidence="3" type="ORF">OXPF_04440</name>
</gene>
<evidence type="ECO:0000313" key="3">
    <source>
        <dbReference type="EMBL" id="KPU45964.1"/>
    </source>
</evidence>
<sequence length="288" mass="31924">MQTVILTDSCSDLPLSYVEENNIHVIGMAYNFKGQEHIDDFGKTLSYKEFYDNLRAGEMSSTSQINVFTFVEIFKKYVNESKSVLYIGFSSALSGSVNSAKIARETVMEEIPGADITVVDSLCASGGEGLLVYHAVEMLKKGHSKDEIADWAEKNKLKVIHWFTVEDLNHLKRGGRVSSTAAFVGTILDIKPILQVNDEGKLIPITKVKGRKKSIKALADKLKEMIVSPEEQVIFINHGDCLEEAEYLKRLVLEEVKVKDVVINYVGPVVGSHSGPGTLTAFFMGDKR</sequence>
<dbReference type="InterPro" id="IPR043168">
    <property type="entry name" value="DegV_C"/>
</dbReference>
<protein>
    <submittedName>
        <fullName evidence="3">DegV domain-containing protein</fullName>
    </submittedName>
</protein>
<dbReference type="InterPro" id="IPR003797">
    <property type="entry name" value="DegV"/>
</dbReference>
<dbReference type="InterPro" id="IPR050270">
    <property type="entry name" value="DegV_domain_contain"/>
</dbReference>
<dbReference type="Gene3D" id="2.20.28.50">
    <property type="entry name" value="degv family protein"/>
    <property type="match status" value="1"/>
</dbReference>
<evidence type="ECO:0000256" key="2">
    <source>
        <dbReference type="ARBA" id="ARBA00023121"/>
    </source>
</evidence>
<dbReference type="Gene3D" id="3.40.50.10440">
    <property type="entry name" value="Dihydroxyacetone kinase, domain 1"/>
    <property type="match status" value="1"/>
</dbReference>
<keyword evidence="2" id="KW-0446">Lipid-binding</keyword>
<dbReference type="Proteomes" id="UP000050326">
    <property type="component" value="Unassembled WGS sequence"/>
</dbReference>
<dbReference type="RefSeq" id="WP_054873578.1">
    <property type="nucleotide sequence ID" value="NZ_LKET01000016.1"/>
</dbReference>
<dbReference type="GO" id="GO:0008289">
    <property type="term" value="F:lipid binding"/>
    <property type="evidence" value="ECO:0007669"/>
    <property type="project" value="UniProtKB-KW"/>
</dbReference>
<reference evidence="3 4" key="1">
    <citation type="submission" date="2015-09" db="EMBL/GenBank/DDBJ databases">
        <title>Genome sequence of Oxobacter pfennigii DSM 3222.</title>
        <authorList>
            <person name="Poehlein A."/>
            <person name="Bengelsdorf F.R."/>
            <person name="Schiel-Bengelsdorf B."/>
            <person name="Duerre P."/>
            <person name="Daniel R."/>
        </authorList>
    </citation>
    <scope>NUCLEOTIDE SEQUENCE [LARGE SCALE GENOMIC DNA]</scope>
    <source>
        <strain evidence="3 4">DSM 3222</strain>
    </source>
</reference>
<evidence type="ECO:0000256" key="1">
    <source>
        <dbReference type="ARBA" id="ARBA00003238"/>
    </source>
</evidence>
<name>A0A0P8WDG4_9CLOT</name>
<comment type="caution">
    <text evidence="3">The sequence shown here is derived from an EMBL/GenBank/DDBJ whole genome shotgun (WGS) entry which is preliminary data.</text>
</comment>
<dbReference type="Pfam" id="PF02645">
    <property type="entry name" value="DegV"/>
    <property type="match status" value="1"/>
</dbReference>
<evidence type="ECO:0000313" key="4">
    <source>
        <dbReference type="Proteomes" id="UP000050326"/>
    </source>
</evidence>
<accession>A0A0P8WDG4</accession>
<proteinExistence type="predicted"/>
<organism evidence="3 4">
    <name type="scientific">Oxobacter pfennigii</name>
    <dbReference type="NCBI Taxonomy" id="36849"/>
    <lineage>
        <taxon>Bacteria</taxon>
        <taxon>Bacillati</taxon>
        <taxon>Bacillota</taxon>
        <taxon>Clostridia</taxon>
        <taxon>Eubacteriales</taxon>
        <taxon>Clostridiaceae</taxon>
        <taxon>Oxobacter</taxon>
    </lineage>
</organism>
<dbReference type="Gene3D" id="3.30.1180.10">
    <property type="match status" value="1"/>
</dbReference>
<dbReference type="SUPFAM" id="SSF82549">
    <property type="entry name" value="DAK1/DegV-like"/>
    <property type="match status" value="1"/>
</dbReference>
<dbReference type="STRING" id="36849.OXPF_04440"/>
<dbReference type="AlphaFoldDB" id="A0A0P8WDG4"/>
<dbReference type="PROSITE" id="PS51482">
    <property type="entry name" value="DEGV"/>
    <property type="match status" value="1"/>
</dbReference>